<keyword evidence="2" id="KW-0378">Hydrolase</keyword>
<dbReference type="InterPro" id="IPR036380">
    <property type="entry name" value="Isochorismatase-like_sf"/>
</dbReference>
<dbReference type="Pfam" id="PF00857">
    <property type="entry name" value="Isochorismatase"/>
    <property type="match status" value="1"/>
</dbReference>
<name>A0A7Z8P5K4_9EURY</name>
<dbReference type="Gene3D" id="3.40.50.850">
    <property type="entry name" value="Isochorismatase-like"/>
    <property type="match status" value="1"/>
</dbReference>
<comment type="caution">
    <text evidence="2">The sequence shown here is derived from an EMBL/GenBank/DDBJ whole genome shotgun (WGS) entry which is preliminary data.</text>
</comment>
<dbReference type="SUPFAM" id="SSF52499">
    <property type="entry name" value="Isochorismatase-like hydrolases"/>
    <property type="match status" value="1"/>
</dbReference>
<dbReference type="GO" id="GO:0016787">
    <property type="term" value="F:hydrolase activity"/>
    <property type="evidence" value="ECO:0007669"/>
    <property type="project" value="UniProtKB-KW"/>
</dbReference>
<sequence>MGITMDEKHMKKTIIVTLLFVCITNLFACGCITNHDTNVKVVSDDLHTSESSIVQNREITLLTRTFVPCGFDANKTEMNSTYNYSYLTIDMDKTALLLIDLWACPNDTRLDTNVKTKMVPLLEFARKENMTIVHSPHDYTMNEYCQPLDGEMVAGRDNGLRNTDSFDEYLQAHNITNLLYAGYRSNYCILHRPTGIIKMSELGYNVILIRDCTIAYETPETLEGEWANKVSINMVESQFGSTTTLNDLQKAFGYDNFTYAAS</sequence>
<evidence type="ECO:0000259" key="1">
    <source>
        <dbReference type="Pfam" id="PF00857"/>
    </source>
</evidence>
<evidence type="ECO:0000313" key="3">
    <source>
        <dbReference type="Proteomes" id="UP000319335"/>
    </source>
</evidence>
<dbReference type="EMBL" id="VIAQ01000001">
    <property type="protein sequence ID" value="TQD29545.1"/>
    <property type="molecule type" value="Genomic_DNA"/>
</dbReference>
<gene>
    <name evidence="2" type="ORF">FKV42_00070</name>
</gene>
<dbReference type="AlphaFoldDB" id="A0A7Z8P5K4"/>
<feature type="domain" description="Isochorismatase-like" evidence="1">
    <location>
        <begin position="107"/>
        <end position="218"/>
    </location>
</feature>
<evidence type="ECO:0000313" key="2">
    <source>
        <dbReference type="EMBL" id="TQD29545.1"/>
    </source>
</evidence>
<protein>
    <submittedName>
        <fullName evidence="2">Cysteine hydrolase</fullName>
    </submittedName>
</protein>
<dbReference type="Proteomes" id="UP000319335">
    <property type="component" value="Unassembled WGS sequence"/>
</dbReference>
<organism evidence="2 3">
    <name type="scientific">Methanolobus vulcani</name>
    <dbReference type="NCBI Taxonomy" id="38026"/>
    <lineage>
        <taxon>Archaea</taxon>
        <taxon>Methanobacteriati</taxon>
        <taxon>Methanobacteriota</taxon>
        <taxon>Stenosarchaea group</taxon>
        <taxon>Methanomicrobia</taxon>
        <taxon>Methanosarcinales</taxon>
        <taxon>Methanosarcinaceae</taxon>
        <taxon>Methanolobus</taxon>
    </lineage>
</organism>
<keyword evidence="3" id="KW-1185">Reference proteome</keyword>
<dbReference type="InterPro" id="IPR000868">
    <property type="entry name" value="Isochorismatase-like_dom"/>
</dbReference>
<accession>A0A7Z8P5K4</accession>
<proteinExistence type="predicted"/>
<reference evidence="2 3" key="1">
    <citation type="submission" date="2019-06" db="EMBL/GenBank/DDBJ databases">
        <title>Draft genome sequence of Methanolobus vulcani B1d.</title>
        <authorList>
            <person name="Creighbaum A.J."/>
            <person name="Ticak T."/>
            <person name="Hariraju D."/>
            <person name="Arivett B.A."/>
            <person name="Ferguson D.J.Jr."/>
        </authorList>
    </citation>
    <scope>NUCLEOTIDE SEQUENCE [LARGE SCALE GENOMIC DNA]</scope>
    <source>
        <strain evidence="2 3">B1d</strain>
    </source>
</reference>